<dbReference type="EMBL" id="JAERRC010000020">
    <property type="protein sequence ID" value="MBL0705296.1"/>
    <property type="molecule type" value="Genomic_DNA"/>
</dbReference>
<dbReference type="Gene3D" id="2.60.40.1240">
    <property type="match status" value="1"/>
</dbReference>
<evidence type="ECO:0000256" key="2">
    <source>
        <dbReference type="SAM" id="MobiDB-lite"/>
    </source>
</evidence>
<keyword evidence="4" id="KW-1185">Reference proteome</keyword>
<evidence type="ECO:0000256" key="1">
    <source>
        <dbReference type="ARBA" id="ARBA00022729"/>
    </source>
</evidence>
<name>A0ABS1K4U0_9MICC</name>
<comment type="caution">
    <text evidence="3">The sequence shown here is derived from an EMBL/GenBank/DDBJ whole genome shotgun (WGS) entry which is preliminary data.</text>
</comment>
<accession>A0ABS1K4U0</accession>
<reference evidence="3 4" key="1">
    <citation type="submission" date="2021-01" db="EMBL/GenBank/DDBJ databases">
        <title>Genome public.</title>
        <authorList>
            <person name="Liu C."/>
            <person name="Sun Q."/>
        </authorList>
    </citation>
    <scope>NUCLEOTIDE SEQUENCE [LARGE SCALE GENOMIC DNA]</scope>
    <source>
        <strain evidence="3 4">JC656</strain>
    </source>
</reference>
<evidence type="ECO:0000313" key="3">
    <source>
        <dbReference type="EMBL" id="MBL0705296.1"/>
    </source>
</evidence>
<dbReference type="RefSeq" id="WP_189692047.1">
    <property type="nucleotide sequence ID" value="NZ_BNCM01000001.1"/>
</dbReference>
<gene>
    <name evidence="3" type="ORF">JJE72_07210</name>
</gene>
<evidence type="ECO:0000313" key="4">
    <source>
        <dbReference type="Proteomes" id="UP000639051"/>
    </source>
</evidence>
<dbReference type="InterPro" id="IPR029050">
    <property type="entry name" value="Immunoprotect_excell_Ig-like"/>
</dbReference>
<sequence>MSRPPGRLTIRCLFSAQAAAGEAAPGASAPSSAPAGEKSSRGNLIKKVGEPASQTYNGETVATFVVKSIDAGAACTAQYAQQPKNGQIVVATFDVETTAALAKTITKDFSLNMFGWKAIVGNGTTVNGNIVPFMCLDSAEELPHTMGPGEKATGKLAFDVPAGAGTLVYTAPGAPAGWEWSY</sequence>
<feature type="region of interest" description="Disordered" evidence="2">
    <location>
        <begin position="24"/>
        <end position="43"/>
    </location>
</feature>
<proteinExistence type="predicted"/>
<evidence type="ECO:0008006" key="5">
    <source>
        <dbReference type="Google" id="ProtNLM"/>
    </source>
</evidence>
<protein>
    <recommendedName>
        <fullName evidence="5">DUF4352 domain-containing protein</fullName>
    </recommendedName>
</protein>
<feature type="compositionally biased region" description="Low complexity" evidence="2">
    <location>
        <begin position="24"/>
        <end position="37"/>
    </location>
</feature>
<keyword evidence="1" id="KW-0732">Signal</keyword>
<dbReference type="Proteomes" id="UP000639051">
    <property type="component" value="Unassembled WGS sequence"/>
</dbReference>
<organism evidence="3 4">
    <name type="scientific">Sinomonas cellulolyticus</name>
    <dbReference type="NCBI Taxonomy" id="2801916"/>
    <lineage>
        <taxon>Bacteria</taxon>
        <taxon>Bacillati</taxon>
        <taxon>Actinomycetota</taxon>
        <taxon>Actinomycetes</taxon>
        <taxon>Micrococcales</taxon>
        <taxon>Micrococcaceae</taxon>
        <taxon>Sinomonas</taxon>
    </lineage>
</organism>